<dbReference type="InterPro" id="IPR036388">
    <property type="entry name" value="WH-like_DNA-bd_sf"/>
</dbReference>
<dbReference type="SUPFAM" id="SSF88659">
    <property type="entry name" value="Sigma3 and sigma4 domains of RNA polymerase sigma factors"/>
    <property type="match status" value="1"/>
</dbReference>
<protein>
    <submittedName>
        <fullName evidence="4">HTH DNA binding domain-containing protein</fullName>
    </submittedName>
</protein>
<dbReference type="AlphaFoldDB" id="A0A1H9EN61"/>
<feature type="domain" description="HTH bat-type" evidence="3">
    <location>
        <begin position="150"/>
        <end position="201"/>
    </location>
</feature>
<dbReference type="Pfam" id="PF04967">
    <property type="entry name" value="HTH_10"/>
    <property type="match status" value="1"/>
</dbReference>
<evidence type="ECO:0000313" key="5">
    <source>
        <dbReference type="Proteomes" id="UP000199114"/>
    </source>
</evidence>
<dbReference type="InterPro" id="IPR007050">
    <property type="entry name" value="HTH_bacterioopsin"/>
</dbReference>
<dbReference type="Gene3D" id="1.10.10.10">
    <property type="entry name" value="Winged helix-like DNA-binding domain superfamily/Winged helix DNA-binding domain"/>
    <property type="match status" value="1"/>
</dbReference>
<dbReference type="PANTHER" id="PTHR34236:SF1">
    <property type="entry name" value="DIMETHYL SULFOXIDE REDUCTASE TRANSCRIPTIONAL ACTIVATOR"/>
    <property type="match status" value="1"/>
</dbReference>
<keyword evidence="1" id="KW-0805">Transcription regulation</keyword>
<evidence type="ECO:0000256" key="1">
    <source>
        <dbReference type="ARBA" id="ARBA00023015"/>
    </source>
</evidence>
<dbReference type="Proteomes" id="UP000199114">
    <property type="component" value="Unassembled WGS sequence"/>
</dbReference>
<dbReference type="InterPro" id="IPR013324">
    <property type="entry name" value="RNA_pol_sigma_r3/r4-like"/>
</dbReference>
<proteinExistence type="predicted"/>
<evidence type="ECO:0000259" key="3">
    <source>
        <dbReference type="Pfam" id="PF04967"/>
    </source>
</evidence>
<evidence type="ECO:0000256" key="2">
    <source>
        <dbReference type="ARBA" id="ARBA00023163"/>
    </source>
</evidence>
<organism evidence="4 5">
    <name type="scientific">Natrinema salaciae</name>
    <dbReference type="NCBI Taxonomy" id="1186196"/>
    <lineage>
        <taxon>Archaea</taxon>
        <taxon>Methanobacteriati</taxon>
        <taxon>Methanobacteriota</taxon>
        <taxon>Stenosarchaea group</taxon>
        <taxon>Halobacteria</taxon>
        <taxon>Halobacteriales</taxon>
        <taxon>Natrialbaceae</taxon>
        <taxon>Natrinema</taxon>
    </lineage>
</organism>
<dbReference type="STRING" id="1186196.SAMN04489841_1337"/>
<name>A0A1H9EN61_9EURY</name>
<accession>A0A1H9EN61</accession>
<dbReference type="OrthoDB" id="51502at2157"/>
<keyword evidence="2" id="KW-0804">Transcription</keyword>
<dbReference type="EMBL" id="FOFD01000002">
    <property type="protein sequence ID" value="SEQ27017.1"/>
    <property type="molecule type" value="Genomic_DNA"/>
</dbReference>
<reference evidence="5" key="1">
    <citation type="submission" date="2016-10" db="EMBL/GenBank/DDBJ databases">
        <authorList>
            <person name="Varghese N."/>
            <person name="Submissions S."/>
        </authorList>
    </citation>
    <scope>NUCLEOTIDE SEQUENCE [LARGE SCALE GENOMIC DNA]</scope>
    <source>
        <strain evidence="5">DSM 25055</strain>
    </source>
</reference>
<gene>
    <name evidence="4" type="ORF">SAMN04489841_1337</name>
</gene>
<sequence length="224" mass="25029">MAQATLTLTMPEEVWIQQISTDYPESTFRVLAAVPGSETGFALVRIAGSAVPEVVEAMDDHPQLTELSLAQWSDNEATVHFETTAPLLMFSSRESGMPIELPVEIRDGEATIEVTGSRERLAELAEQLEHFGLQYRIEHVRERLHESQLLSERQLEVIAAAVEEGYYDTPRRSSLTELADHLGIAKSTCSETLHRAEEAIVKRFVEDLPNIDNDEPLEEQLAST</sequence>
<evidence type="ECO:0000313" key="4">
    <source>
        <dbReference type="EMBL" id="SEQ27017.1"/>
    </source>
</evidence>
<dbReference type="PANTHER" id="PTHR34236">
    <property type="entry name" value="DIMETHYL SULFOXIDE REDUCTASE TRANSCRIPTIONAL ACTIVATOR"/>
    <property type="match status" value="1"/>
</dbReference>
<dbReference type="RefSeq" id="WP_090615273.1">
    <property type="nucleotide sequence ID" value="NZ_FOFD01000002.1"/>
</dbReference>
<keyword evidence="5" id="KW-1185">Reference proteome</keyword>